<keyword evidence="3" id="KW-0285">Flavoprotein</keyword>
<comment type="cofactor">
    <cofactor evidence="1">
        <name>FAD</name>
        <dbReference type="ChEBI" id="CHEBI:57692"/>
    </cofactor>
</comment>
<dbReference type="InterPro" id="IPR006076">
    <property type="entry name" value="FAD-dep_OxRdtase"/>
</dbReference>
<dbReference type="PANTHER" id="PTHR13847:SF286">
    <property type="entry name" value="D-AMINO ACID DEHYDROGENASE"/>
    <property type="match status" value="1"/>
</dbReference>
<evidence type="ECO:0000313" key="6">
    <source>
        <dbReference type="EMBL" id="QDV17807.1"/>
    </source>
</evidence>
<protein>
    <submittedName>
        <fullName evidence="6">D-amino acid dehydrogenase small subunit</fullName>
    </submittedName>
</protein>
<dbReference type="AlphaFoldDB" id="A0A518FNA5"/>
<proteinExistence type="inferred from homology"/>
<evidence type="ECO:0000256" key="4">
    <source>
        <dbReference type="ARBA" id="ARBA00023002"/>
    </source>
</evidence>
<dbReference type="SUPFAM" id="SSF51905">
    <property type="entry name" value="FAD/NAD(P)-binding domain"/>
    <property type="match status" value="1"/>
</dbReference>
<dbReference type="InterPro" id="IPR036188">
    <property type="entry name" value="FAD/NAD-bd_sf"/>
</dbReference>
<dbReference type="Gene3D" id="3.30.9.10">
    <property type="entry name" value="D-Amino Acid Oxidase, subunit A, domain 2"/>
    <property type="match status" value="1"/>
</dbReference>
<dbReference type="RefSeq" id="WP_145455882.1">
    <property type="nucleotide sequence ID" value="NZ_CP036317.1"/>
</dbReference>
<gene>
    <name evidence="6" type="ORF">Pan153_24620</name>
</gene>
<evidence type="ECO:0000256" key="3">
    <source>
        <dbReference type="ARBA" id="ARBA00022630"/>
    </source>
</evidence>
<name>A0A518FNA5_9PLAN</name>
<evidence type="ECO:0000259" key="5">
    <source>
        <dbReference type="Pfam" id="PF01266"/>
    </source>
</evidence>
<dbReference type="EMBL" id="CP036317">
    <property type="protein sequence ID" value="QDV17807.1"/>
    <property type="molecule type" value="Genomic_DNA"/>
</dbReference>
<organism evidence="6 7">
    <name type="scientific">Gimesia panareensis</name>
    <dbReference type="NCBI Taxonomy" id="2527978"/>
    <lineage>
        <taxon>Bacteria</taxon>
        <taxon>Pseudomonadati</taxon>
        <taxon>Planctomycetota</taxon>
        <taxon>Planctomycetia</taxon>
        <taxon>Planctomycetales</taxon>
        <taxon>Planctomycetaceae</taxon>
        <taxon>Gimesia</taxon>
    </lineage>
</organism>
<dbReference type="Pfam" id="PF01266">
    <property type="entry name" value="DAO"/>
    <property type="match status" value="1"/>
</dbReference>
<dbReference type="PANTHER" id="PTHR13847">
    <property type="entry name" value="SARCOSINE DEHYDROGENASE-RELATED"/>
    <property type="match status" value="1"/>
</dbReference>
<dbReference type="GO" id="GO:0016491">
    <property type="term" value="F:oxidoreductase activity"/>
    <property type="evidence" value="ECO:0007669"/>
    <property type="project" value="UniProtKB-KW"/>
</dbReference>
<dbReference type="Proteomes" id="UP000320839">
    <property type="component" value="Chromosome"/>
</dbReference>
<evidence type="ECO:0000256" key="2">
    <source>
        <dbReference type="ARBA" id="ARBA00009410"/>
    </source>
</evidence>
<dbReference type="OrthoDB" id="9769238at2"/>
<dbReference type="GO" id="GO:0005737">
    <property type="term" value="C:cytoplasm"/>
    <property type="evidence" value="ECO:0007669"/>
    <property type="project" value="TreeGrafter"/>
</dbReference>
<evidence type="ECO:0000313" key="7">
    <source>
        <dbReference type="Proteomes" id="UP000320839"/>
    </source>
</evidence>
<keyword evidence="4" id="KW-0560">Oxidoreductase</keyword>
<sequence length="405" mass="44322">MGRPRIVVLGAGLQGTCVALALAHRGHAVTLIESRPFPLSAASLRNEGKIHLGFVYALDQSGATQRKMLEGALCFAPLLDRWCGELPWHEWRSEGFLYAVMPDSIAEVETLHASYTSLSALLSEMAEHELCCPGYLGRELSWLWRAAGEDADSPFDRGLSMKGFFETEEAAIDPRHLAARLEDQLRRHPLIELRCGIMVDGAERRAGGFRLNLQEAGEASTLDADLVANCTWSDRARIDATVGIPADAAPLCYRVKHQIMVEQAPGMRPLVPITMVQGPYGDVVPRRDGQVYISWYPECCTYFGELPPQQSLEDPEVAQSVAERSLTALQEWLPDLAGARIVSSAAGVIVARGSTDIEDPQSALHRREAFGVNSYDGWWTVDTGKLTNAPQLGEITGAQISEAVK</sequence>
<comment type="similarity">
    <text evidence="2">Belongs to the DadA oxidoreductase family.</text>
</comment>
<evidence type="ECO:0000256" key="1">
    <source>
        <dbReference type="ARBA" id="ARBA00001974"/>
    </source>
</evidence>
<accession>A0A518FNA5</accession>
<reference evidence="6 7" key="1">
    <citation type="submission" date="2019-02" db="EMBL/GenBank/DDBJ databases">
        <title>Deep-cultivation of Planctomycetes and their phenomic and genomic characterization uncovers novel biology.</title>
        <authorList>
            <person name="Wiegand S."/>
            <person name="Jogler M."/>
            <person name="Boedeker C."/>
            <person name="Pinto D."/>
            <person name="Vollmers J."/>
            <person name="Rivas-Marin E."/>
            <person name="Kohn T."/>
            <person name="Peeters S.H."/>
            <person name="Heuer A."/>
            <person name="Rast P."/>
            <person name="Oberbeckmann S."/>
            <person name="Bunk B."/>
            <person name="Jeske O."/>
            <person name="Meyerdierks A."/>
            <person name="Storesund J.E."/>
            <person name="Kallscheuer N."/>
            <person name="Luecker S."/>
            <person name="Lage O.M."/>
            <person name="Pohl T."/>
            <person name="Merkel B.J."/>
            <person name="Hornburger P."/>
            <person name="Mueller R.-W."/>
            <person name="Bruemmer F."/>
            <person name="Labrenz M."/>
            <person name="Spormann A.M."/>
            <person name="Op den Camp H."/>
            <person name="Overmann J."/>
            <person name="Amann R."/>
            <person name="Jetten M.S.M."/>
            <person name="Mascher T."/>
            <person name="Medema M.H."/>
            <person name="Devos D.P."/>
            <person name="Kaster A.-K."/>
            <person name="Ovreas L."/>
            <person name="Rohde M."/>
            <person name="Galperin M.Y."/>
            <person name="Jogler C."/>
        </authorList>
    </citation>
    <scope>NUCLEOTIDE SEQUENCE [LARGE SCALE GENOMIC DNA]</scope>
    <source>
        <strain evidence="6 7">Pan153</strain>
    </source>
</reference>
<dbReference type="Gene3D" id="3.50.50.60">
    <property type="entry name" value="FAD/NAD(P)-binding domain"/>
    <property type="match status" value="1"/>
</dbReference>
<feature type="domain" description="FAD dependent oxidoreductase" evidence="5">
    <location>
        <begin position="5"/>
        <end position="350"/>
    </location>
</feature>